<comment type="caution">
    <text evidence="3">The sequence shown here is derived from an EMBL/GenBank/DDBJ whole genome shotgun (WGS) entry which is preliminary data.</text>
</comment>
<dbReference type="Pfam" id="PF13426">
    <property type="entry name" value="PAS_9"/>
    <property type="match status" value="1"/>
</dbReference>
<dbReference type="RefSeq" id="WP_136853323.1">
    <property type="nucleotide sequence ID" value="NZ_SWCI01000006.1"/>
</dbReference>
<protein>
    <submittedName>
        <fullName evidence="3">PAS domain-containing protein</fullName>
    </submittedName>
</protein>
<dbReference type="SUPFAM" id="SSF55785">
    <property type="entry name" value="PYP-like sensor domain (PAS domain)"/>
    <property type="match status" value="1"/>
</dbReference>
<keyword evidence="1" id="KW-1133">Transmembrane helix</keyword>
<organism evidence="3 4">
    <name type="scientific">Ferrimonas sediminicola</name>
    <dbReference type="NCBI Taxonomy" id="2569538"/>
    <lineage>
        <taxon>Bacteria</taxon>
        <taxon>Pseudomonadati</taxon>
        <taxon>Pseudomonadota</taxon>
        <taxon>Gammaproteobacteria</taxon>
        <taxon>Alteromonadales</taxon>
        <taxon>Ferrimonadaceae</taxon>
        <taxon>Ferrimonas</taxon>
    </lineage>
</organism>
<evidence type="ECO:0000256" key="1">
    <source>
        <dbReference type="SAM" id="Phobius"/>
    </source>
</evidence>
<reference evidence="3 4" key="1">
    <citation type="submission" date="2019-04" db="EMBL/GenBank/DDBJ databases">
        <authorList>
            <person name="Hwang J.C."/>
        </authorList>
    </citation>
    <scope>NUCLEOTIDE SEQUENCE [LARGE SCALE GENOMIC DNA]</scope>
    <source>
        <strain evidence="3 4">IMCC35001</strain>
    </source>
</reference>
<sequence>MGRRVDTLWGQIAVIVCLTAVVLGWAFGVNLESQREQLGNHRFSEVQLFSDRVSDRLLSLQARGQAIAQLGVLRFLLDDPELDKPLLQNYLQGLSNKFEAIEAIELYDDQNRLVVGTELNQLRGYAGQADNQPAMGEEMGRYSPLMLDSKHHRIEHWQRLPIPRNPHGVAYAAIYSDLIPVLSAFYRTDPMGEIPLVMLDLQGTPLKLSHTGGSVRLSPEERASYQALWPEIHGQQFGQLTLGERHYLYLKVAAGHFEPFYLVSSFDDHDLELLARDHRRLLGASGLVLVLFLCWLTIQKHGLLRQQGHFKLAMDITEQLYQHAGSTLLFTTSGKLLSGNPSALKLLGLKGGRHGALWFAKLFDSPQARKGWEIALEQGRWSGQLPAREMQHSLDVELCHTQGEGHYPLVVANLHALTDEEEAYRTLSRTPVGLALLDSNYRLVLSNRALQSMLGLDADACKKLSLTDLVSLPEGITPKGITATLGRDEAWEERVWLATANQGILPLLAKIVASDERGQLVLTLMSPVEPSVAVAGLRELRLFYRRAEAPAALIRITPHHEITPPHETRQINQCLIRQQLATLVPKHSCIAQAGDHILLLVSNSRPQQVEAIAAEMAARFRGTPLTLKFSACWLDGEMELNDALALMRQGEGAVHGDLVWAADGPDYHTVRTYTGES</sequence>
<evidence type="ECO:0000259" key="2">
    <source>
        <dbReference type="Pfam" id="PF13426"/>
    </source>
</evidence>
<feature type="transmembrane region" description="Helical" evidence="1">
    <location>
        <begin position="12"/>
        <end position="31"/>
    </location>
</feature>
<accession>A0A4U1BCF1</accession>
<dbReference type="AlphaFoldDB" id="A0A4U1BCF1"/>
<dbReference type="InterPro" id="IPR000014">
    <property type="entry name" value="PAS"/>
</dbReference>
<dbReference type="InterPro" id="IPR035965">
    <property type="entry name" value="PAS-like_dom_sf"/>
</dbReference>
<proteinExistence type="predicted"/>
<dbReference type="OrthoDB" id="6394374at2"/>
<dbReference type="EMBL" id="SWCI01000006">
    <property type="protein sequence ID" value="TKB48646.1"/>
    <property type="molecule type" value="Genomic_DNA"/>
</dbReference>
<keyword evidence="1" id="KW-0812">Transmembrane</keyword>
<feature type="domain" description="PAS" evidence="2">
    <location>
        <begin position="431"/>
        <end position="514"/>
    </location>
</feature>
<gene>
    <name evidence="3" type="ORF">FCL40_10835</name>
</gene>
<evidence type="ECO:0000313" key="3">
    <source>
        <dbReference type="EMBL" id="TKB48646.1"/>
    </source>
</evidence>
<keyword evidence="4" id="KW-1185">Reference proteome</keyword>
<keyword evidence="1" id="KW-0472">Membrane</keyword>
<dbReference type="Proteomes" id="UP000305674">
    <property type="component" value="Unassembled WGS sequence"/>
</dbReference>
<name>A0A4U1BCF1_9GAMM</name>
<evidence type="ECO:0000313" key="4">
    <source>
        <dbReference type="Proteomes" id="UP000305674"/>
    </source>
</evidence>